<organism evidence="11 12">
    <name type="scientific">Saccharomonospora azurea NA-128</name>
    <dbReference type="NCBI Taxonomy" id="882081"/>
    <lineage>
        <taxon>Bacteria</taxon>
        <taxon>Bacillati</taxon>
        <taxon>Actinomycetota</taxon>
        <taxon>Actinomycetes</taxon>
        <taxon>Pseudonocardiales</taxon>
        <taxon>Pseudonocardiaceae</taxon>
        <taxon>Saccharomonospora</taxon>
    </lineage>
</organism>
<dbReference type="PROSITE" id="PS51186">
    <property type="entry name" value="GNAT"/>
    <property type="match status" value="1"/>
</dbReference>
<keyword evidence="7 9" id="KW-0012">Acyltransferase</keyword>
<gene>
    <name evidence="9" type="primary">ectA</name>
    <name evidence="11" type="ORF">SacazDRAFT_02246</name>
</gene>
<comment type="catalytic activity">
    <reaction evidence="8 9">
        <text>L-2,4-diaminobutanoate + acetyl-CoA = (2S)-4-acetamido-2-aminobutanoate + CoA + H(+)</text>
        <dbReference type="Rhea" id="RHEA:16901"/>
        <dbReference type="ChEBI" id="CHEBI:15378"/>
        <dbReference type="ChEBI" id="CHEBI:57287"/>
        <dbReference type="ChEBI" id="CHEBI:57288"/>
        <dbReference type="ChEBI" id="CHEBI:58761"/>
        <dbReference type="ChEBI" id="CHEBI:58929"/>
        <dbReference type="EC" id="2.3.1.178"/>
    </reaction>
</comment>
<evidence type="ECO:0000256" key="6">
    <source>
        <dbReference type="ARBA" id="ARBA00022679"/>
    </source>
</evidence>
<dbReference type="Pfam" id="PF00583">
    <property type="entry name" value="Acetyltransf_1"/>
    <property type="match status" value="1"/>
</dbReference>
<proteinExistence type="inferred from homology"/>
<sequence>MSGKHSERANGDNQSAGRIVIETPTKQDGAALWRIARDSQKLDLNSSYAYLLWCVDFADTSVVARVDGEIVGFVIGYRRPTDPESVLVWQVAVDSSQRGRGLAGTLLDDLFGKLVDSGVRYLDTTITPDNEASIRLFSSFAKRWNATLERSRLFDVDDFPDEHEPEDLFRVGPLSSARRPQ</sequence>
<dbReference type="HOGENOM" id="CLU_111896_0_0_11"/>
<evidence type="ECO:0000256" key="1">
    <source>
        <dbReference type="ARBA" id="ARBA00003741"/>
    </source>
</evidence>
<comment type="pathway">
    <text evidence="2 9">Amine and polyamine biosynthesis; ectoine biosynthesis; L-ectoine from L-aspartate 4-semialdehyde: step 2/3.</text>
</comment>
<dbReference type="AlphaFoldDB" id="H8G4Q4"/>
<evidence type="ECO:0000256" key="7">
    <source>
        <dbReference type="ARBA" id="ARBA00023315"/>
    </source>
</evidence>
<dbReference type="InterPro" id="IPR016181">
    <property type="entry name" value="Acyl_CoA_acyltransferase"/>
</dbReference>
<dbReference type="InterPro" id="IPR000182">
    <property type="entry name" value="GNAT_dom"/>
</dbReference>
<evidence type="ECO:0000313" key="11">
    <source>
        <dbReference type="EMBL" id="EHY89157.1"/>
    </source>
</evidence>
<evidence type="ECO:0000256" key="3">
    <source>
        <dbReference type="ARBA" id="ARBA00010712"/>
    </source>
</evidence>
<reference evidence="11 12" key="1">
    <citation type="journal article" date="2012" name="Stand. Genomic Sci.">
        <title>Genome sequence of the soil bacterium Saccharomonospora azurea type strain (NA-128(T)).</title>
        <authorList>
            <person name="Klenk H.P."/>
            <person name="Held B."/>
            <person name="Lucas S."/>
            <person name="Lapidus A."/>
            <person name="Copeland A."/>
            <person name="Hammon N."/>
            <person name="Pitluck S."/>
            <person name="Goodwin L.A."/>
            <person name="Han C."/>
            <person name="Tapia R."/>
            <person name="Brambilla E.M."/>
            <person name="Potter G."/>
            <person name="Land M."/>
            <person name="Ivanova N."/>
            <person name="Rohde M."/>
            <person name="Goker M."/>
            <person name="Detter J.C."/>
            <person name="Kyrpides N.C."/>
            <person name="Woyke T."/>
        </authorList>
    </citation>
    <scope>NUCLEOTIDE SEQUENCE [LARGE SCALE GENOMIC DNA]</scope>
    <source>
        <strain evidence="11 12">NA-128</strain>
    </source>
</reference>
<evidence type="ECO:0000256" key="9">
    <source>
        <dbReference type="RuleBase" id="RU365045"/>
    </source>
</evidence>
<accession>H8G4Q4</accession>
<evidence type="ECO:0000313" key="12">
    <source>
        <dbReference type="Proteomes" id="UP000004705"/>
    </source>
</evidence>
<dbReference type="GO" id="GO:0033816">
    <property type="term" value="F:diaminobutyrate acetyltransferase activity"/>
    <property type="evidence" value="ECO:0007669"/>
    <property type="project" value="UniProtKB-EC"/>
</dbReference>
<dbReference type="Proteomes" id="UP000004705">
    <property type="component" value="Chromosome"/>
</dbReference>
<evidence type="ECO:0000256" key="8">
    <source>
        <dbReference type="ARBA" id="ARBA00048924"/>
    </source>
</evidence>
<dbReference type="EC" id="2.3.1.178" evidence="4 9"/>
<comment type="function">
    <text evidence="1 9">Catalyzes the acetylation of L-2,4-diaminobutyrate (DABA) to gamma-N-acetyl-alpha,gamma-diaminobutyric acid (ADABA) with acetyl coenzyme A.</text>
</comment>
<dbReference type="SUPFAM" id="SSF55729">
    <property type="entry name" value="Acyl-CoA N-acyltransferases (Nat)"/>
    <property type="match status" value="1"/>
</dbReference>
<dbReference type="GO" id="GO:0019491">
    <property type="term" value="P:ectoine biosynthetic process"/>
    <property type="evidence" value="ECO:0007669"/>
    <property type="project" value="UniProtKB-UniPathway"/>
</dbReference>
<keyword evidence="6 9" id="KW-0808">Transferase</keyword>
<evidence type="ECO:0000259" key="10">
    <source>
        <dbReference type="PROSITE" id="PS51186"/>
    </source>
</evidence>
<dbReference type="Gene3D" id="3.40.630.30">
    <property type="match status" value="1"/>
</dbReference>
<dbReference type="InterPro" id="IPR012772">
    <property type="entry name" value="Ectoine_EctA"/>
</dbReference>
<evidence type="ECO:0000256" key="4">
    <source>
        <dbReference type="ARBA" id="ARBA00012355"/>
    </source>
</evidence>
<name>H8G4Q4_9PSEU</name>
<dbReference type="NCBIfam" id="TIGR02406">
    <property type="entry name" value="ectoine_EctA"/>
    <property type="match status" value="1"/>
</dbReference>
<feature type="domain" description="N-acetyltransferase" evidence="10">
    <location>
        <begin position="19"/>
        <end position="166"/>
    </location>
</feature>
<keyword evidence="12" id="KW-1185">Reference proteome</keyword>
<protein>
    <recommendedName>
        <fullName evidence="5 9">L-2,4-diaminobutyric acid acetyltransferase</fullName>
        <shortName evidence="9">DABA acetyltransferase</shortName>
        <ecNumber evidence="4 9">2.3.1.178</ecNumber>
    </recommendedName>
</protein>
<comment type="similarity">
    <text evidence="3 9">Belongs to the acetyltransferase family. EctA subfamily.</text>
</comment>
<dbReference type="RefSeq" id="WP_005441530.1">
    <property type="nucleotide sequence ID" value="NZ_CM001466.1"/>
</dbReference>
<dbReference type="OrthoDB" id="2436196at2"/>
<dbReference type="EMBL" id="CM001466">
    <property type="protein sequence ID" value="EHY89157.1"/>
    <property type="molecule type" value="Genomic_DNA"/>
</dbReference>
<dbReference type="CDD" id="cd04301">
    <property type="entry name" value="NAT_SF"/>
    <property type="match status" value="1"/>
</dbReference>
<evidence type="ECO:0000256" key="5">
    <source>
        <dbReference type="ARBA" id="ARBA00017935"/>
    </source>
</evidence>
<dbReference type="UniPathway" id="UPA00067">
    <property type="reaction ID" value="UER00122"/>
</dbReference>
<evidence type="ECO:0000256" key="2">
    <source>
        <dbReference type="ARBA" id="ARBA00004978"/>
    </source>
</evidence>